<dbReference type="InterPro" id="IPR036280">
    <property type="entry name" value="Multihaem_cyt_sf"/>
</dbReference>
<proteinExistence type="predicted"/>
<gene>
    <name evidence="1" type="primary">murB_1</name>
    <name evidence="1" type="ORF">CM83_17198</name>
</gene>
<name>A0A0A9Y3A4_LYGHE</name>
<organism evidence="1">
    <name type="scientific">Lygus hesperus</name>
    <name type="common">Western plant bug</name>
    <dbReference type="NCBI Taxonomy" id="30085"/>
    <lineage>
        <taxon>Eukaryota</taxon>
        <taxon>Metazoa</taxon>
        <taxon>Ecdysozoa</taxon>
        <taxon>Arthropoda</taxon>
        <taxon>Hexapoda</taxon>
        <taxon>Insecta</taxon>
        <taxon>Pterygota</taxon>
        <taxon>Neoptera</taxon>
        <taxon>Paraneoptera</taxon>
        <taxon>Hemiptera</taxon>
        <taxon>Heteroptera</taxon>
        <taxon>Panheteroptera</taxon>
        <taxon>Cimicomorpha</taxon>
        <taxon>Miridae</taxon>
        <taxon>Mirini</taxon>
        <taxon>Lygus</taxon>
    </lineage>
</organism>
<dbReference type="AlphaFoldDB" id="A0A0A9Y3A4"/>
<dbReference type="EMBL" id="GBHO01018016">
    <property type="protein sequence ID" value="JAG25588.1"/>
    <property type="molecule type" value="Transcribed_RNA"/>
</dbReference>
<protein>
    <submittedName>
        <fullName evidence="1">UDP-N-acetylenolpyruvoylglucosamine reductase</fullName>
    </submittedName>
</protein>
<reference evidence="1" key="2">
    <citation type="submission" date="2014-07" db="EMBL/GenBank/DDBJ databases">
        <authorList>
            <person name="Hull J."/>
        </authorList>
    </citation>
    <scope>NUCLEOTIDE SEQUENCE</scope>
</reference>
<reference evidence="1" key="1">
    <citation type="journal article" date="2014" name="PLoS ONE">
        <title>Transcriptome-Based Identification of ABC Transporters in the Western Tarnished Plant Bug Lygus hesperus.</title>
        <authorList>
            <person name="Hull J.J."/>
            <person name="Chaney K."/>
            <person name="Geib S.M."/>
            <person name="Fabrick J.A."/>
            <person name="Brent C.S."/>
            <person name="Walsh D."/>
            <person name="Lavine L.C."/>
        </authorList>
    </citation>
    <scope>NUCLEOTIDE SEQUENCE</scope>
</reference>
<sequence length="441" mass="50275">MESEDGERSMERAEYNRMSDCFSVEGDSCDAFSMKSYSPYRVDSRTGKSSGYTAKVELWKDALISRNMDLVNCCLQAVLGDLPSSQRSYIGKLMTTVLKEVEDITVGKVEIPARSIFSTLGSSTEGVDDEKAMLNKGAIIEPKDESRLIRIPVRYRYSKPRNRGDKSTKLSKPFVCPGCGRFVEDKPYCPHCNNFIVRLERDIQNGAPSPSCKHKYYRGAPKCRNCRYHKYNDLWRFKNKSPTNTQKEADMEVECLGCQTPLSEGSTRCSSCFSLVRKILKARSQGTPMPSCNHMNYSGCPDCESCRLNRFLKKKNLPLGCYKCGSCLRICKTEKCLPCFNFGTSLEEAYRTESIPECLMHQNGKGAPSCINCRYRLWKEGKMTPVDESSEKHKENQDSRQEEAVELKEEVFLTQEEVFDIKPDLKRIKMEMGNTFEFEMA</sequence>
<accession>A0A0A9Y3A4</accession>
<evidence type="ECO:0000313" key="1">
    <source>
        <dbReference type="EMBL" id="JAG25588.1"/>
    </source>
</evidence>
<dbReference type="SUPFAM" id="SSF48695">
    <property type="entry name" value="Multiheme cytochromes"/>
    <property type="match status" value="1"/>
</dbReference>